<evidence type="ECO:0000256" key="4">
    <source>
        <dbReference type="ARBA" id="ARBA00022889"/>
    </source>
</evidence>
<evidence type="ECO:0000313" key="9">
    <source>
        <dbReference type="Proteomes" id="UP000472276"/>
    </source>
</evidence>
<evidence type="ECO:0000256" key="1">
    <source>
        <dbReference type="ARBA" id="ARBA00004370"/>
    </source>
</evidence>
<dbReference type="GO" id="GO:0009986">
    <property type="term" value="C:cell surface"/>
    <property type="evidence" value="ECO:0007669"/>
    <property type="project" value="TreeGrafter"/>
</dbReference>
<comment type="subcellular location">
    <subcellularLocation>
        <location evidence="1">Membrane</location>
    </subcellularLocation>
</comment>
<feature type="compositionally biased region" description="Low complexity" evidence="7">
    <location>
        <begin position="2959"/>
        <end position="2990"/>
    </location>
</feature>
<keyword evidence="5" id="KW-0472">Membrane</keyword>
<dbReference type="Pfam" id="PF06060">
    <property type="entry name" value="Mesothelin"/>
    <property type="match status" value="2"/>
</dbReference>
<keyword evidence="3" id="KW-0732">Signal</keyword>
<dbReference type="PANTHER" id="PTHR23412">
    <property type="entry name" value="STEREOCILIN RELATED"/>
    <property type="match status" value="1"/>
</dbReference>
<evidence type="ECO:0000256" key="3">
    <source>
        <dbReference type="ARBA" id="ARBA00022729"/>
    </source>
</evidence>
<evidence type="ECO:0000256" key="5">
    <source>
        <dbReference type="ARBA" id="ARBA00023136"/>
    </source>
</evidence>
<evidence type="ECO:0000256" key="7">
    <source>
        <dbReference type="SAM" id="MobiDB-lite"/>
    </source>
</evidence>
<evidence type="ECO:0008006" key="10">
    <source>
        <dbReference type="Google" id="ProtNLM"/>
    </source>
</evidence>
<comment type="similarity">
    <text evidence="2">Belongs to the mesothelin family.</text>
</comment>
<evidence type="ECO:0000313" key="8">
    <source>
        <dbReference type="Ensembl" id="ENSOABP00000070132.1"/>
    </source>
</evidence>
<feature type="compositionally biased region" description="Low complexity" evidence="7">
    <location>
        <begin position="1323"/>
        <end position="1520"/>
    </location>
</feature>
<organism evidence="8 9">
    <name type="scientific">Oreochromis aureus</name>
    <name type="common">Israeli tilapia</name>
    <name type="synonym">Chromis aureus</name>
    <dbReference type="NCBI Taxonomy" id="47969"/>
    <lineage>
        <taxon>Eukaryota</taxon>
        <taxon>Metazoa</taxon>
        <taxon>Chordata</taxon>
        <taxon>Craniata</taxon>
        <taxon>Vertebrata</taxon>
        <taxon>Euteleostomi</taxon>
        <taxon>Actinopterygii</taxon>
        <taxon>Neopterygii</taxon>
        <taxon>Teleostei</taxon>
        <taxon>Neoteleostei</taxon>
        <taxon>Acanthomorphata</taxon>
        <taxon>Ovalentaria</taxon>
        <taxon>Cichlomorphae</taxon>
        <taxon>Cichliformes</taxon>
        <taxon>Cichlidae</taxon>
        <taxon>African cichlids</taxon>
        <taxon>Pseudocrenilabrinae</taxon>
        <taxon>Oreochromini</taxon>
        <taxon>Oreochromis</taxon>
    </lineage>
</organism>
<dbReference type="PANTHER" id="PTHR23412:SF6">
    <property type="entry name" value="MESOTHELIN"/>
    <property type="match status" value="1"/>
</dbReference>
<dbReference type="InterPro" id="IPR026664">
    <property type="entry name" value="Stereocilin-rel"/>
</dbReference>
<reference evidence="8" key="3">
    <citation type="submission" date="2025-09" db="UniProtKB">
        <authorList>
            <consortium name="Ensembl"/>
        </authorList>
    </citation>
    <scope>IDENTIFICATION</scope>
</reference>
<feature type="region of interest" description="Disordered" evidence="7">
    <location>
        <begin position="1323"/>
        <end position="1521"/>
    </location>
</feature>
<gene>
    <name evidence="8" type="primary">PKDREJ</name>
</gene>
<dbReference type="GO" id="GO:0007160">
    <property type="term" value="P:cell-matrix adhesion"/>
    <property type="evidence" value="ECO:0007669"/>
    <property type="project" value="TreeGrafter"/>
</dbReference>
<dbReference type="Proteomes" id="UP000472276">
    <property type="component" value="Unassembled WGS sequence"/>
</dbReference>
<keyword evidence="9" id="KW-1185">Reference proteome</keyword>
<proteinExistence type="inferred from homology"/>
<feature type="region of interest" description="Disordered" evidence="7">
    <location>
        <begin position="2959"/>
        <end position="2991"/>
    </location>
</feature>
<dbReference type="Ensembl" id="ENSOABT00000076541.1">
    <property type="protein sequence ID" value="ENSOABP00000070132.1"/>
    <property type="gene ID" value="ENSOABG00000038044.1"/>
</dbReference>
<keyword evidence="4" id="KW-0130">Cell adhesion</keyword>
<protein>
    <recommendedName>
        <fullName evidence="10">Mesothelin a</fullName>
    </recommendedName>
</protein>
<sequence>MATLNNLTFIQTWFGRHLRPFLPAVSPDFLSCITTKNLTCSSYQAILQILSQLQPQLTFARQVSVYTHFIKVFLTRNNSTDPACSSGIATSAQWLQVNLGGFAYLATFQDIQTIYSNFSVLDALSQLTVRQLAEVSATPGQLTTSEQVNMVMKYVPDQFLATFFDNFSPVILAHEDAFPSVVRSAMLQVVFDRANLSLPSVSDAEVYVWLTSRLPPLLVQLSPGQVASYFGILAGRSCNIEQLGVLNLNMTISTLSTDTQQKIYGQILQTLRGPTPLRCYGDSYNTSFYGFLEQSFMGFQFPNLTAFLSLMPPDRMHLIINSIPPSELGNYLQRPNVVDNDAQLCMLLNSYSQTPQFLETESLPDAVRRSILPCVWPVALNSTQTSEVDAWFDRRLKNYLPFLTKSLISPSVINSTSCLAFQKLVSVLGVYNYTTADFVRGDVYNAIRTYLYVGSTSNPKCYFPSNPQLNSTAWFAQYIGSFVSFLTLDDLATFGSESVIQVFTVNLQNIALFNTSVLPANLTNYYTTLLYQQDSNFNPLLLPILFRCVAPGPAFTQLSPSDSLIVLQNLTVLCTNLDPQVTAALVGTFGQNIDSTVISALGSQSTGMSLNQINSIKPQDLINSISTLSTVTGWSEGQAKAIIQSLLSSGVIQINNSSSLISLGTLIIGVPSRVFLSISGNQLISASQTPSLVANLLSGPQIIQQVFVSQIISVNTSNVQVIQNVPDDLATEIPRSLLVDFSSSNDVITILNRKKWKRQQAELFFESLATESASAQLGGPNNLSSSVLQGFTCTGVRNISNGQVKNLIKACRRSGSRKVNLVESQLTCMYTYIKDDAASFNLYPPDVLLYYDYSLVPQGSCRAYFTELGNADFSVFSAALSYKRTALFENAKSCLGITNTSLTEDEISVLGNMCCILDASYILNSDSSILEKLKACPSLTSAQAAAVQARMTNGNTRYGAPSVWTEQTLKDLGMLSLYMSSTFYDYFNTKTKNNYLRYFLGVLKENNVDSQKIGELKSAIRMSIPDESKEFTATDCTLGFITRVTIVNLTFPLNYDISQFTSCLNSTIVKDNLDALVSQVQEQNYTTIVLSKLRQAYIANSIIPEDQVQILGAMSRSATMADINMWSITQIDTLSSLMDPSNGPWDPVLAKAIISKYLSVKGNSLSSVALNAIGGPNLCALDVVAIRNISVGSIKNTDALDISSCTTEKKQELFVLAYEAFIPDKRSITISTSSYQLIQSYLSGADLAFIQNLVSSNISMDLPTFTGLLQSVIQNLTVSDVKGLLGTNLLLLKSYENVTVVQTWISSQLQSDLNGLGVGLTGGKVSPTTTTTSDTSSTTSGTTSFTTSGPNSATTSEATSSTTSGPNSATTSGATSTITSGPNSVTTSGATSTITSGPNSATTSGATSTITSGPNSATTSGATSTITSGPNSATTSGATSTTTSGPNSATTSGTTSTITSGPNSSTTSGATSTTTSGPNSATTSGATSTTTSGPNSSTTSGATSLTSLGTTSTTGSSSTTPTEICISLNRTAVQLKLTSAQTSGNLCDLTVDELACASLSTITAEQLAMILKCNRYSSSSGSRPVWKLVLSKTSEVLDQALDLLVNTTLDANSPAVSVILDTIQELRIDTVSMATLNNLTFIQTWFGRRLRPFLPAVSPDFLSYMTTRELTCSSYQAILQILSQLQPQLTPVRRMSVYTHFIKVFLTRNNSTDPACSSGIATSAQWLQVNLGGFAYLATFQDIQTIYSNFSVMDALSQLTVTQLAEVSATPGQLTTSEQVNMVMKYVPDQFLATFFDNFSPVILAHEDAFPSVVRSAMLQVVFDRANLSLPLVSDEDVQVWLTSRLPPLLVQLSPGQVASYFGILAGRSCNIEKQGVLNLNMTISTLSTDTQQKIYGQILQTLRGPTPLRCYGDSYNTSFYGFLEQSFMGFQFPNLTAFLSLMPPDRMHLIINSIPPSELGNYLQRPNVVDNDAQLCMLLNSYSQTPQFLETESLPDAVRRSILPCVWPVALNSTQTSEVNAWFDRRLKNYLPFLTKSLISPSVINSTSCLAFQKLVSVLGVYNYTTADFVRGDVYNAIRTYLYVGSTSNPKCYFPSNPQLNSTAWFAQYIGSFVSFLTLDDVVAFGSESVIQVFTVNLQNIALFNTSVLPANLTKYYTTLLYQQDSNFNPLLLPILFRCVAPGPAFTQLSPSDSMIVLKNLTVLCTNLDPQVTAALAGNFGQNIDSTVISALGNQSTGMSLNQINSIEPQDLINSISTLSTVTGWSEGQAKAIIQSLLSSAVIQINNSSSLISLGTLIIGVPSRVFLSISGNQLISASQTPSLVANLLSGPQIIQQVFVSQIISVNTSNVQVIQNVPDDLATEIPRSLLVDFSSSNDVITILNRKKWKRQQAELFFESLATESASAQLGGPNNLSSSVLQGFTCTGVRKIGNGQVKNLIKACRRSGSRKVNLVESQLTCMYTYIKDDAASFNLYPPDVLLYYDYSLVPQGSCRAYFTELGNANFSVFSAALSYKRTALFENAKSCLGITNTSLTKDSISVLGNMCCILDASYILNSDSSILEKLKACPSLTSAQAAAVQARMINGNTRSGAPSVWTEQTLKDLGMLSLYMSSTFYGYFNTKTKNNYLRYFLGVLKENNVDSQKIGELKSAIRMSIPDESKRSTATDCTLGFITRVTIVNLTFPLNYDISQFTSCLNSTIVKDNLDALVSQVQQQNYTTIVLSKLRQAYNASGIIPEDQVQILGAMSRSATMADINMWSIIQIDTLASLMNPSNGPWDPVLAKAIISKYLSVKGNSLSSVALNTIGGPNLCALDVVAIRNISVESIKNADALDISSCTTEKKQEVFALAYKAFIPVTRSISISTSTYQLIQSYLPGADLAFIQNLVSANISMDLPTFTGLLQSVIQNLTVSDVKGLLGTNLPLLTSYENVTVVKTWISSQLQSDLNGLGVGLTGGKVSTTTTTTSGTTSTTTSGTTSTTKSTTGSNSTTGNAPPVRGAGFSFFALLVLLITSQYVVM</sequence>
<reference evidence="9" key="1">
    <citation type="submission" date="2020-03" db="EMBL/GenBank/DDBJ databases">
        <title>Evolution of repeat sequences and sex chromosomes of tilapia species revealed by chromosome-level genomes.</title>
        <authorList>
            <person name="Xu L."/>
            <person name="Tao W."/>
            <person name="Wang D."/>
            <person name="Zhou Q."/>
        </authorList>
    </citation>
    <scope>NUCLEOTIDE SEQUENCE [LARGE SCALE GENOMIC DNA]</scope>
    <source>
        <strain evidence="9">Israel</strain>
    </source>
</reference>
<keyword evidence="6" id="KW-0325">Glycoprotein</keyword>
<name>A0AAZ1XRC5_OREAU</name>
<dbReference type="GO" id="GO:0016020">
    <property type="term" value="C:membrane"/>
    <property type="evidence" value="ECO:0007669"/>
    <property type="project" value="UniProtKB-SubCell"/>
</dbReference>
<evidence type="ECO:0000256" key="6">
    <source>
        <dbReference type="ARBA" id="ARBA00023180"/>
    </source>
</evidence>
<dbReference type="InterPro" id="IPR010335">
    <property type="entry name" value="Mesothelin"/>
</dbReference>
<evidence type="ECO:0000256" key="2">
    <source>
        <dbReference type="ARBA" id="ARBA00011016"/>
    </source>
</evidence>
<accession>A0AAZ1XRC5</accession>
<reference evidence="8" key="2">
    <citation type="submission" date="2025-08" db="UniProtKB">
        <authorList>
            <consortium name="Ensembl"/>
        </authorList>
    </citation>
    <scope>IDENTIFICATION</scope>
</reference>